<dbReference type="Pfam" id="PF07727">
    <property type="entry name" value="RVT_2"/>
    <property type="match status" value="1"/>
</dbReference>
<protein>
    <recommendedName>
        <fullName evidence="1">Reverse transcriptase Ty1/copia-type domain-containing protein</fullName>
    </recommendedName>
</protein>
<feature type="domain" description="Reverse transcriptase Ty1/copia-type" evidence="1">
    <location>
        <begin position="54"/>
        <end position="156"/>
    </location>
</feature>
<evidence type="ECO:0000313" key="2">
    <source>
        <dbReference type="EMBL" id="PKI65210.1"/>
    </source>
</evidence>
<organism evidence="2 3">
    <name type="scientific">Punica granatum</name>
    <name type="common">Pomegranate</name>
    <dbReference type="NCBI Taxonomy" id="22663"/>
    <lineage>
        <taxon>Eukaryota</taxon>
        <taxon>Viridiplantae</taxon>
        <taxon>Streptophyta</taxon>
        <taxon>Embryophyta</taxon>
        <taxon>Tracheophyta</taxon>
        <taxon>Spermatophyta</taxon>
        <taxon>Magnoliopsida</taxon>
        <taxon>eudicotyledons</taxon>
        <taxon>Gunneridae</taxon>
        <taxon>Pentapetalae</taxon>
        <taxon>rosids</taxon>
        <taxon>malvids</taxon>
        <taxon>Myrtales</taxon>
        <taxon>Lythraceae</taxon>
        <taxon>Punica</taxon>
    </lineage>
</organism>
<dbReference type="Proteomes" id="UP000233551">
    <property type="component" value="Unassembled WGS sequence"/>
</dbReference>
<gene>
    <name evidence="2" type="ORF">CRG98_014359</name>
</gene>
<dbReference type="EMBL" id="PGOL01000763">
    <property type="protein sequence ID" value="PKI65210.1"/>
    <property type="molecule type" value="Genomic_DNA"/>
</dbReference>
<keyword evidence="3" id="KW-1185">Reference proteome</keyword>
<accession>A0A2I0KAK3</accession>
<reference evidence="2 3" key="1">
    <citation type="submission" date="2017-11" db="EMBL/GenBank/DDBJ databases">
        <title>De-novo sequencing of pomegranate (Punica granatum L.) genome.</title>
        <authorList>
            <person name="Akparov Z."/>
            <person name="Amiraslanov A."/>
            <person name="Hajiyeva S."/>
            <person name="Abbasov M."/>
            <person name="Kaur K."/>
            <person name="Hamwieh A."/>
            <person name="Solovyev V."/>
            <person name="Salamov A."/>
            <person name="Braich B."/>
            <person name="Kosarev P."/>
            <person name="Mahmoud A."/>
            <person name="Hajiyev E."/>
            <person name="Babayeva S."/>
            <person name="Izzatullayeva V."/>
            <person name="Mammadov A."/>
            <person name="Mammadov A."/>
            <person name="Sharifova S."/>
            <person name="Ojaghi J."/>
            <person name="Eynullazada K."/>
            <person name="Bayramov B."/>
            <person name="Abdulazimova A."/>
            <person name="Shahmuradov I."/>
        </authorList>
    </citation>
    <scope>NUCLEOTIDE SEQUENCE [LARGE SCALE GENOMIC DNA]</scope>
    <source>
        <strain evidence="3">cv. AG2017</strain>
        <tissue evidence="2">Leaf</tissue>
    </source>
</reference>
<evidence type="ECO:0000313" key="3">
    <source>
        <dbReference type="Proteomes" id="UP000233551"/>
    </source>
</evidence>
<evidence type="ECO:0000259" key="1">
    <source>
        <dbReference type="Pfam" id="PF07727"/>
    </source>
</evidence>
<name>A0A2I0KAK3_PUNGR</name>
<comment type="caution">
    <text evidence="2">The sequence shown here is derived from an EMBL/GenBank/DDBJ whole genome shotgun (WGS) entry which is preliminary data.</text>
</comment>
<dbReference type="STRING" id="22663.A0A2I0KAK3"/>
<dbReference type="AlphaFoldDB" id="A0A2I0KAK3"/>
<proteinExistence type="predicted"/>
<dbReference type="InterPro" id="IPR013103">
    <property type="entry name" value="RVT_2"/>
</dbReference>
<sequence length="157" mass="18151">MERAKEVLELIHSDVCGPLVKWLGVDTPTSSPLPMIILVLEAMKSEIDSMSENLVWDLVDHPEGIVPIENKWVFKIKIDVDGKVETYKARLVAKGYRQRQRVDYEETFSPIAMLKSIRIMLAIGAHYNYEVWQMYVKTAFLNGYTEEDIFHELTQGF</sequence>